<dbReference type="InterPro" id="IPR001775">
    <property type="entry name" value="GspD/PilQ"/>
</dbReference>
<evidence type="ECO:0000256" key="1">
    <source>
        <dbReference type="ARBA" id="ARBA00004370"/>
    </source>
</evidence>
<keyword evidence="5" id="KW-0813">Transport</keyword>
<feature type="compositionally biased region" description="Gly residues" evidence="6">
    <location>
        <begin position="411"/>
        <end position="424"/>
    </location>
</feature>
<gene>
    <name evidence="10" type="ORF">JIN81_10195</name>
</gene>
<keyword evidence="2 7" id="KW-0732">Signal</keyword>
<feature type="region of interest" description="Disordered" evidence="6">
    <location>
        <begin position="364"/>
        <end position="430"/>
    </location>
</feature>
<evidence type="ECO:0000256" key="5">
    <source>
        <dbReference type="RuleBase" id="RU004004"/>
    </source>
</evidence>
<dbReference type="EMBL" id="JAENII010000007">
    <property type="protein sequence ID" value="MBK1827394.1"/>
    <property type="molecule type" value="Genomic_DNA"/>
</dbReference>
<dbReference type="Gene3D" id="3.30.1370.120">
    <property type="match status" value="3"/>
</dbReference>
<feature type="domain" description="NolW-like" evidence="9">
    <location>
        <begin position="238"/>
        <end position="335"/>
    </location>
</feature>
<dbReference type="InterPro" id="IPR038591">
    <property type="entry name" value="NolW-like_sf"/>
</dbReference>
<feature type="signal peptide" evidence="7">
    <location>
        <begin position="1"/>
        <end position="17"/>
    </location>
</feature>
<evidence type="ECO:0000256" key="6">
    <source>
        <dbReference type="SAM" id="MobiDB-lite"/>
    </source>
</evidence>
<dbReference type="GO" id="GO:0009279">
    <property type="term" value="C:cell outer membrane"/>
    <property type="evidence" value="ECO:0007669"/>
    <property type="project" value="UniProtKB-SubCell"/>
</dbReference>
<dbReference type="PRINTS" id="PR00811">
    <property type="entry name" value="BCTERIALGSPD"/>
</dbReference>
<accession>A0A934RDT5</accession>
<comment type="subcellular location">
    <subcellularLocation>
        <location evidence="5">Cell outer membrane</location>
    </subcellularLocation>
    <subcellularLocation>
        <location evidence="1">Membrane</location>
    </subcellularLocation>
</comment>
<feature type="domain" description="Type II/III secretion system secretin-like" evidence="8">
    <location>
        <begin position="554"/>
        <end position="722"/>
    </location>
</feature>
<evidence type="ECO:0000259" key="8">
    <source>
        <dbReference type="Pfam" id="PF00263"/>
    </source>
</evidence>
<feature type="region of interest" description="Disordered" evidence="6">
    <location>
        <begin position="266"/>
        <end position="290"/>
    </location>
</feature>
<feature type="region of interest" description="Disordered" evidence="6">
    <location>
        <begin position="749"/>
        <end position="794"/>
    </location>
</feature>
<sequence>MQRSLLCLLASATVALAQNPPGNPTPPGVPAPPAPGVPVAPGAPAAPVPAPAVPAGVVDPETVLREDQIFPKMTGDELSDLYRKFTGRRVTVSVAASAAEFRFIQRAPLTYGEASQLLKKAALMEGFVFVPDPNMAGHDVLVVATGGENPKGVGVEIIIDPADLPNDDRVVSYVMNLRYIKPDEIVRTFTTIVGQFGAYGSITPVPNAGAVVITEKTSLIRRLIELQEEIDVSASVATRFIKVQYADVDELAETLNEILNTQQSGQRSAGVQRVGNNATPPGVPGAVAAAGGSSAAEDVPIQIVADSRTNRIFAMGRPVDIVFIEGLVAEFDSATDERNFLRRKLKFVAVADFLEIAEPALERAFSSSSNGSSTGGGRSTGANFGNNSRSTSNNRSTTSNNRSNSNSSIGGNSGGSLSGGGGLGDPTVNSAPEARLVGRTLLVADNITNSLVVQGPPAGVEIITNLLDEIDVKADQVMISAVFGQLTLGDDFEFGVDYVQALNGDRFAGRGGSGDFPLVPLDGLTAFDPGSLAAAAGLSLYGRIGDDFNIVVNALQSDNRFKVLSRPTIFTANNRKGTIQAGERIAVPTNTFNNGGVNGSSQSTNIEYQDVLLSLEVIPLVNSEDEVTLEIALLNDEVIGEQFIEGVGAVPTIGRREVLTTVTVPDGSTIVLGGLIVSRKRESVSGIPLLSDIPGLGKLFSSTSTEDERAELMVFIQPKIVRDSKTLYDAQVDMDSRFEVAPAANQFANGPGVLPTQSDIEPVSQKGAPAPEPQPATSTSSRKKFGRPGSAWRR</sequence>
<evidence type="ECO:0000256" key="3">
    <source>
        <dbReference type="ARBA" id="ARBA00023136"/>
    </source>
</evidence>
<evidence type="ECO:0000256" key="2">
    <source>
        <dbReference type="ARBA" id="ARBA00022729"/>
    </source>
</evidence>
<feature type="compositionally biased region" description="Low complexity" evidence="6">
    <location>
        <begin position="385"/>
        <end position="410"/>
    </location>
</feature>
<evidence type="ECO:0000313" key="10">
    <source>
        <dbReference type="EMBL" id="MBK1827394.1"/>
    </source>
</evidence>
<dbReference type="Proteomes" id="UP000658278">
    <property type="component" value="Unassembled WGS sequence"/>
</dbReference>
<dbReference type="Pfam" id="PF03958">
    <property type="entry name" value="Secretin_N"/>
    <property type="match status" value="1"/>
</dbReference>
<dbReference type="InterPro" id="IPR050810">
    <property type="entry name" value="Bact_Secretion_Sys_Channel"/>
</dbReference>
<evidence type="ECO:0000256" key="7">
    <source>
        <dbReference type="SAM" id="SignalP"/>
    </source>
</evidence>
<dbReference type="PRINTS" id="PR01032">
    <property type="entry name" value="PHAGEIV"/>
</dbReference>
<dbReference type="Pfam" id="PF00263">
    <property type="entry name" value="Secretin"/>
    <property type="match status" value="1"/>
</dbReference>
<dbReference type="InterPro" id="IPR005644">
    <property type="entry name" value="NolW-like"/>
</dbReference>
<reference evidence="10" key="1">
    <citation type="submission" date="2021-01" db="EMBL/GenBank/DDBJ databases">
        <title>Modified the classification status of verrucomicrobia.</title>
        <authorList>
            <person name="Feng X."/>
        </authorList>
    </citation>
    <scope>NUCLEOTIDE SEQUENCE</scope>
    <source>
        <strain evidence="10">KCTC 22201</strain>
    </source>
</reference>
<keyword evidence="11" id="KW-1185">Reference proteome</keyword>
<feature type="chain" id="PRO_5037082215" description="Type II secretion system protein GspD" evidence="7">
    <location>
        <begin position="18"/>
        <end position="794"/>
    </location>
</feature>
<dbReference type="GO" id="GO:0009306">
    <property type="term" value="P:protein secretion"/>
    <property type="evidence" value="ECO:0007669"/>
    <property type="project" value="InterPro"/>
</dbReference>
<feature type="compositionally biased region" description="Polar residues" evidence="6">
    <location>
        <begin position="266"/>
        <end position="279"/>
    </location>
</feature>
<dbReference type="RefSeq" id="WP_200278846.1">
    <property type="nucleotide sequence ID" value="NZ_JAENII010000007.1"/>
</dbReference>
<evidence type="ECO:0000259" key="9">
    <source>
        <dbReference type="Pfam" id="PF03958"/>
    </source>
</evidence>
<dbReference type="GO" id="GO:0015627">
    <property type="term" value="C:type II protein secretion system complex"/>
    <property type="evidence" value="ECO:0007669"/>
    <property type="project" value="TreeGrafter"/>
</dbReference>
<comment type="caution">
    <text evidence="10">The sequence shown here is derived from an EMBL/GenBank/DDBJ whole genome shotgun (WGS) entry which is preliminary data.</text>
</comment>
<comment type="similarity">
    <text evidence="4">Belongs to the bacterial secretin family.</text>
</comment>
<name>A0A934RDT5_9BACT</name>
<evidence type="ECO:0000256" key="4">
    <source>
        <dbReference type="RuleBase" id="RU004003"/>
    </source>
</evidence>
<protein>
    <recommendedName>
        <fullName evidence="12">Type II secretion system protein GspD</fullName>
    </recommendedName>
</protein>
<dbReference type="PANTHER" id="PTHR30332:SF24">
    <property type="entry name" value="SECRETIN GSPD-RELATED"/>
    <property type="match status" value="1"/>
</dbReference>
<feature type="compositionally biased region" description="Basic residues" evidence="6">
    <location>
        <begin position="781"/>
        <end position="794"/>
    </location>
</feature>
<evidence type="ECO:0008006" key="12">
    <source>
        <dbReference type="Google" id="ProtNLM"/>
    </source>
</evidence>
<dbReference type="PANTHER" id="PTHR30332">
    <property type="entry name" value="PROBABLE GENERAL SECRETION PATHWAY PROTEIN D"/>
    <property type="match status" value="1"/>
</dbReference>
<dbReference type="InterPro" id="IPR004846">
    <property type="entry name" value="T2SS/T3SS_dom"/>
</dbReference>
<keyword evidence="3" id="KW-0472">Membrane</keyword>
<proteinExistence type="inferred from homology"/>
<dbReference type="AlphaFoldDB" id="A0A934RDT5"/>
<organism evidence="10 11">
    <name type="scientific">Haloferula rosea</name>
    <dbReference type="NCBI Taxonomy" id="490093"/>
    <lineage>
        <taxon>Bacteria</taxon>
        <taxon>Pseudomonadati</taxon>
        <taxon>Verrucomicrobiota</taxon>
        <taxon>Verrucomicrobiia</taxon>
        <taxon>Verrucomicrobiales</taxon>
        <taxon>Verrucomicrobiaceae</taxon>
        <taxon>Haloferula</taxon>
    </lineage>
</organism>
<evidence type="ECO:0000313" key="11">
    <source>
        <dbReference type="Proteomes" id="UP000658278"/>
    </source>
</evidence>